<evidence type="ECO:0000259" key="5">
    <source>
        <dbReference type="Pfam" id="PF23171"/>
    </source>
</evidence>
<evidence type="ECO:0000256" key="1">
    <source>
        <dbReference type="ARBA" id="ARBA00023015"/>
    </source>
</evidence>
<name>A0ABQ9K6M1_9CUCU</name>
<accession>A0ABQ9K6M1</accession>
<keyword evidence="7" id="KW-1185">Reference proteome</keyword>
<dbReference type="EMBL" id="JAPWTJ010000001">
    <property type="protein sequence ID" value="KAJ8986238.1"/>
    <property type="molecule type" value="Genomic_DNA"/>
</dbReference>
<keyword evidence="2" id="KW-0804">Transcription</keyword>
<proteinExistence type="predicted"/>
<protein>
    <recommendedName>
        <fullName evidence="5">BHLH domain-containing protein</fullName>
    </recommendedName>
</protein>
<feature type="transmembrane region" description="Helical" evidence="4">
    <location>
        <begin position="61"/>
        <end position="88"/>
    </location>
</feature>
<keyword evidence="1" id="KW-0805">Transcription regulation</keyword>
<evidence type="ECO:0000256" key="2">
    <source>
        <dbReference type="ARBA" id="ARBA00023163"/>
    </source>
</evidence>
<evidence type="ECO:0000313" key="7">
    <source>
        <dbReference type="Proteomes" id="UP001162164"/>
    </source>
</evidence>
<dbReference type="InterPro" id="IPR011598">
    <property type="entry name" value="bHLH_dom"/>
</dbReference>
<sequence length="296" mass="32790">MLPYQAVAMDYAVSSGFQRHQPPIGLGVNINPAFTHSWFVPADLCVPYKQTPLLEPGHVKLIISAYIILFARTMSISYIIPVTIQFFVGIQRTVTLPMADTGCRVSNVSPTGARVISATHDLTYDGHKPGPSAAASQQSGERISFTIIIRTWSICRFGKLNRTRNKARKDNANSGVSHFAKGFHTTLKKDIKTDDNTYGATVATSVVRSIYRRGDVGKVSSNPNWVFRFSLLKSDSSGMRYATALLSSPVAYCSILELRKEKSRDAARSRRGKENFEFYELAKNAPATSCHNFTIR</sequence>
<comment type="caution">
    <text evidence="6">The sequence shown here is derived from an EMBL/GenBank/DDBJ whole genome shotgun (WGS) entry which is preliminary data.</text>
</comment>
<evidence type="ECO:0000256" key="4">
    <source>
        <dbReference type="SAM" id="Phobius"/>
    </source>
</evidence>
<keyword evidence="4" id="KW-0472">Membrane</keyword>
<dbReference type="PANTHER" id="PTHR23043">
    <property type="entry name" value="HYPOXIA-INDUCIBLE FACTOR 1 ALPHA"/>
    <property type="match status" value="1"/>
</dbReference>
<keyword evidence="4" id="KW-1133">Transmembrane helix</keyword>
<reference evidence="6" key="1">
    <citation type="journal article" date="2023" name="Insect Mol. Biol.">
        <title>Genome sequencing provides insights into the evolution of gene families encoding plant cell wall-degrading enzymes in longhorned beetles.</title>
        <authorList>
            <person name="Shin N.R."/>
            <person name="Okamura Y."/>
            <person name="Kirsch R."/>
            <person name="Pauchet Y."/>
        </authorList>
    </citation>
    <scope>NUCLEOTIDE SEQUENCE</scope>
    <source>
        <strain evidence="6">MMC_N1</strain>
    </source>
</reference>
<keyword evidence="4" id="KW-0812">Transmembrane</keyword>
<evidence type="ECO:0000313" key="6">
    <source>
        <dbReference type="EMBL" id="KAJ8986238.1"/>
    </source>
</evidence>
<dbReference type="Proteomes" id="UP001162164">
    <property type="component" value="Unassembled WGS sequence"/>
</dbReference>
<dbReference type="PANTHER" id="PTHR23043:SF26">
    <property type="entry name" value="PROTEIN TRACHEALESS"/>
    <property type="match status" value="1"/>
</dbReference>
<dbReference type="Pfam" id="PF23171">
    <property type="entry name" value="bHLH_HIF1A"/>
    <property type="match status" value="1"/>
</dbReference>
<feature type="domain" description="BHLH" evidence="5">
    <location>
        <begin position="257"/>
        <end position="287"/>
    </location>
</feature>
<evidence type="ECO:0000256" key="3">
    <source>
        <dbReference type="ARBA" id="ARBA00023242"/>
    </source>
</evidence>
<keyword evidence="3" id="KW-0539">Nucleus</keyword>
<gene>
    <name evidence="6" type="ORF">NQ317_009944</name>
</gene>
<organism evidence="6 7">
    <name type="scientific">Molorchus minor</name>
    <dbReference type="NCBI Taxonomy" id="1323400"/>
    <lineage>
        <taxon>Eukaryota</taxon>
        <taxon>Metazoa</taxon>
        <taxon>Ecdysozoa</taxon>
        <taxon>Arthropoda</taxon>
        <taxon>Hexapoda</taxon>
        <taxon>Insecta</taxon>
        <taxon>Pterygota</taxon>
        <taxon>Neoptera</taxon>
        <taxon>Endopterygota</taxon>
        <taxon>Coleoptera</taxon>
        <taxon>Polyphaga</taxon>
        <taxon>Cucujiformia</taxon>
        <taxon>Chrysomeloidea</taxon>
        <taxon>Cerambycidae</taxon>
        <taxon>Lamiinae</taxon>
        <taxon>Monochamini</taxon>
        <taxon>Molorchus</taxon>
    </lineage>
</organism>